<organism evidence="7 8">
    <name type="scientific">Pseudoalteromonas luteoviolacea</name>
    <dbReference type="NCBI Taxonomy" id="43657"/>
    <lineage>
        <taxon>Bacteria</taxon>
        <taxon>Pseudomonadati</taxon>
        <taxon>Pseudomonadota</taxon>
        <taxon>Gammaproteobacteria</taxon>
        <taxon>Alteromonadales</taxon>
        <taxon>Pseudoalteromonadaceae</taxon>
        <taxon>Pseudoalteromonas</taxon>
    </lineage>
</organism>
<dbReference type="AlphaFoldDB" id="A0A0C1MJG7"/>
<feature type="modified residue" description="N6-(pyridoxal phosphate)lysine" evidence="5">
    <location>
        <position position="53"/>
    </location>
</feature>
<evidence type="ECO:0000256" key="5">
    <source>
        <dbReference type="PIRSR" id="PIRSR006278-2"/>
    </source>
</evidence>
<comment type="cofactor">
    <cofactor evidence="1">
        <name>pyridoxal 5'-phosphate</name>
        <dbReference type="ChEBI" id="CHEBI:597326"/>
    </cofactor>
</comment>
<comment type="caution">
    <text evidence="7">The sequence shown here is derived from an EMBL/GenBank/DDBJ whole genome shotgun (WGS) entry which is preliminary data.</text>
</comment>
<dbReference type="InterPro" id="IPR001926">
    <property type="entry name" value="TrpB-like_PALP"/>
</dbReference>
<evidence type="ECO:0000256" key="4">
    <source>
        <dbReference type="PIRSR" id="PIRSR006278-1"/>
    </source>
</evidence>
<dbReference type="Pfam" id="PF00291">
    <property type="entry name" value="PALP"/>
    <property type="match status" value="1"/>
</dbReference>
<evidence type="ECO:0000313" key="7">
    <source>
        <dbReference type="EMBL" id="KID57109.1"/>
    </source>
</evidence>
<evidence type="ECO:0000256" key="2">
    <source>
        <dbReference type="ARBA" id="ARBA00008639"/>
    </source>
</evidence>
<protein>
    <submittedName>
        <fullName evidence="7">Cysteine desulfhydrase</fullName>
    </submittedName>
</protein>
<dbReference type="InterPro" id="IPR027278">
    <property type="entry name" value="ACCD_DCysDesulf"/>
</dbReference>
<dbReference type="EMBL" id="JWIC01000006">
    <property type="protein sequence ID" value="KID57109.1"/>
    <property type="molecule type" value="Genomic_DNA"/>
</dbReference>
<evidence type="ECO:0000313" key="8">
    <source>
        <dbReference type="Proteomes" id="UP000031327"/>
    </source>
</evidence>
<dbReference type="PANTHER" id="PTHR43780">
    <property type="entry name" value="1-AMINOCYCLOPROPANE-1-CARBOXYLATE DEAMINASE-RELATED"/>
    <property type="match status" value="1"/>
</dbReference>
<name>A0A0C1MJG7_9GAMM</name>
<feature type="domain" description="Tryptophan synthase beta chain-like PALP" evidence="6">
    <location>
        <begin position="15"/>
        <end position="317"/>
    </location>
</feature>
<dbReference type="Proteomes" id="UP000031327">
    <property type="component" value="Unassembled WGS sequence"/>
</dbReference>
<dbReference type="GO" id="GO:0019148">
    <property type="term" value="F:D-cysteine desulfhydrase activity"/>
    <property type="evidence" value="ECO:0007669"/>
    <property type="project" value="TreeGrafter"/>
</dbReference>
<gene>
    <name evidence="7" type="ORF">JF50_14475</name>
</gene>
<proteinExistence type="inferred from homology"/>
<accession>A0A0C1MJG7</accession>
<feature type="active site" description="Nucleophile" evidence="4">
    <location>
        <position position="80"/>
    </location>
</feature>
<dbReference type="PANTHER" id="PTHR43780:SF2">
    <property type="entry name" value="1-AMINOCYCLOPROPANE-1-CARBOXYLATE DEAMINASE-RELATED"/>
    <property type="match status" value="1"/>
</dbReference>
<reference evidence="7 8" key="1">
    <citation type="submission" date="2014-12" db="EMBL/GenBank/DDBJ databases">
        <title>Draft Genome Sequence of Pseudoalteromonas luteoviolacea HI1.</title>
        <authorList>
            <person name="Asahina A.Y."/>
            <person name="Hadfield M.G."/>
        </authorList>
    </citation>
    <scope>NUCLEOTIDE SEQUENCE [LARGE SCALE GENOMIC DNA]</scope>
    <source>
        <strain evidence="7 8">HI1</strain>
    </source>
</reference>
<dbReference type="InterPro" id="IPR036052">
    <property type="entry name" value="TrpB-like_PALP_sf"/>
</dbReference>
<evidence type="ECO:0000259" key="6">
    <source>
        <dbReference type="Pfam" id="PF00291"/>
    </source>
</evidence>
<keyword evidence="3 5" id="KW-0663">Pyridoxal phosphate</keyword>
<sequence>MQQYSILQQLPKAKLGYLPTPVIKLENLTRILGGPDILMKRDDLTGLALGGNKTRKLEYILGDAVAKGCDCVVTAGAQQSNHCRQTAGAAAKLGLHCHLLLGGDKPNEARGNLLLDSLFGAHIHFTKENRKGEDIPNVVEGLKLAGHTPYVIPYGGSNDLGACGFIEAGLELSKQIDMENLSQVFFASSSGGTHAGLMIAKSILNQNHSLTGIQIDKAELAGKTFKQEVLELANATASFLNLDLAYTAQEVVLDNHYLGEGYGVLSAQEREAIQLLATTEGILLDPVYTGRAFAAMVDKIKSGNLPRDKQVLFWHTGGTPSLFAYSAMLV</sequence>
<dbReference type="SUPFAM" id="SSF53686">
    <property type="entry name" value="Tryptophan synthase beta subunit-like PLP-dependent enzymes"/>
    <property type="match status" value="1"/>
</dbReference>
<dbReference type="OrthoDB" id="9801249at2"/>
<comment type="similarity">
    <text evidence="2">Belongs to the ACC deaminase/D-cysteine desulfhydrase family.</text>
</comment>
<evidence type="ECO:0000256" key="3">
    <source>
        <dbReference type="ARBA" id="ARBA00022898"/>
    </source>
</evidence>
<dbReference type="PIRSF" id="PIRSF006278">
    <property type="entry name" value="ACCD_DCysDesulf"/>
    <property type="match status" value="1"/>
</dbReference>
<dbReference type="Gene3D" id="3.40.50.1100">
    <property type="match status" value="2"/>
</dbReference>
<evidence type="ECO:0000256" key="1">
    <source>
        <dbReference type="ARBA" id="ARBA00001933"/>
    </source>
</evidence>